<dbReference type="InParanoid" id="A0A4Q1BCP8"/>
<evidence type="ECO:0000313" key="2">
    <source>
        <dbReference type="Proteomes" id="UP000289152"/>
    </source>
</evidence>
<dbReference type="VEuPathDB" id="FungiDB:TREMEDRAFT_60366"/>
<sequence>MQPSQLYTILEDPVVPKTMRSYSMSSTTSLSSAASTGSRTAEDLLDRLVAQSTSTHIHLWAAGNVRLGSLDLTTSSAETAELVRAMQVDPRFEVIAVRHLDDDGEDWKVTFRRTETLPHSP</sequence>
<keyword evidence="2" id="KW-1185">Reference proteome</keyword>
<protein>
    <submittedName>
        <fullName evidence="1">Uncharacterized protein</fullName>
    </submittedName>
</protein>
<comment type="caution">
    <text evidence="1">The sequence shown here is derived from an EMBL/GenBank/DDBJ whole genome shotgun (WGS) entry which is preliminary data.</text>
</comment>
<gene>
    <name evidence="1" type="ORF">M231_06159</name>
</gene>
<reference evidence="1 2" key="1">
    <citation type="submission" date="2016-06" db="EMBL/GenBank/DDBJ databases">
        <title>Evolution of pathogenesis and genome organization in the Tremellales.</title>
        <authorList>
            <person name="Cuomo C."/>
            <person name="Litvintseva A."/>
            <person name="Heitman J."/>
            <person name="Chen Y."/>
            <person name="Sun S."/>
            <person name="Springer D."/>
            <person name="Dromer F."/>
            <person name="Young S."/>
            <person name="Zeng Q."/>
            <person name="Chapman S."/>
            <person name="Gujja S."/>
            <person name="Saif S."/>
            <person name="Birren B."/>
        </authorList>
    </citation>
    <scope>NUCLEOTIDE SEQUENCE [LARGE SCALE GENOMIC DNA]</scope>
    <source>
        <strain evidence="1 2">ATCC 28783</strain>
    </source>
</reference>
<proteinExistence type="predicted"/>
<dbReference type="Proteomes" id="UP000289152">
    <property type="component" value="Unassembled WGS sequence"/>
</dbReference>
<dbReference type="OrthoDB" id="2563592at2759"/>
<evidence type="ECO:0000313" key="1">
    <source>
        <dbReference type="EMBL" id="RXK36618.1"/>
    </source>
</evidence>
<dbReference type="AlphaFoldDB" id="A0A4Q1BCP8"/>
<accession>A0A4Q1BCP8</accession>
<name>A0A4Q1BCP8_TREME</name>
<organism evidence="1 2">
    <name type="scientific">Tremella mesenterica</name>
    <name type="common">Jelly fungus</name>
    <dbReference type="NCBI Taxonomy" id="5217"/>
    <lineage>
        <taxon>Eukaryota</taxon>
        <taxon>Fungi</taxon>
        <taxon>Dikarya</taxon>
        <taxon>Basidiomycota</taxon>
        <taxon>Agaricomycotina</taxon>
        <taxon>Tremellomycetes</taxon>
        <taxon>Tremellales</taxon>
        <taxon>Tremellaceae</taxon>
        <taxon>Tremella</taxon>
    </lineage>
</organism>
<dbReference type="EMBL" id="SDIL01000092">
    <property type="protein sequence ID" value="RXK36618.1"/>
    <property type="molecule type" value="Genomic_DNA"/>
</dbReference>